<dbReference type="GeneID" id="108696120"/>
<dbReference type="Pfam" id="PF15309">
    <property type="entry name" value="ALMS_motif"/>
    <property type="match status" value="1"/>
</dbReference>
<keyword evidence="7" id="KW-1185">Reference proteome</keyword>
<organism evidence="7 8">
    <name type="scientific">Xenopus laevis</name>
    <name type="common">African clawed frog</name>
    <dbReference type="NCBI Taxonomy" id="8355"/>
    <lineage>
        <taxon>Eukaryota</taxon>
        <taxon>Metazoa</taxon>
        <taxon>Chordata</taxon>
        <taxon>Craniata</taxon>
        <taxon>Vertebrata</taxon>
        <taxon>Euteleostomi</taxon>
        <taxon>Amphibia</taxon>
        <taxon>Batrachia</taxon>
        <taxon>Anura</taxon>
        <taxon>Pipoidea</taxon>
        <taxon>Pipidae</taxon>
        <taxon>Xenopodinae</taxon>
        <taxon>Xenopus</taxon>
        <taxon>Xenopus</taxon>
    </lineage>
</organism>
<dbReference type="InterPro" id="IPR029299">
    <property type="entry name" value="ALMS_motif"/>
</dbReference>
<sequence>MPSQERIPVFPECDKKYCMDLNVTPAEGRSGITPVHLSIRYCLRKKDYYFGLKESKHCSPAEQLRHRENENAHFNKMTDGNETEGEKHLFSRQPVIPQPNSSHEKQSMADHNSVSTNRAFTALPIKLEIQTTLDKSIHGPNLNSNHQKQSHTVRKGFSSITITAKKNNPQSNHAEIKTVPEPIMSLCRNNNMAFQGSDFSSELHQPSQDKHRHLSLSASRCRTFHTCLQTSSSTPCRACICRKENSHLSSSNGEDRVSFISSIYSTTNQVSPAVISYVDKSLALCLGKIKTSSQNIYKSEMSFKINHHPPSRNDTINKVGTELCRSVSLADRKTIFNLEARERPSFQKQPDILDNDLETKSYARSEYLFKTKETTKDCNELNMKLKHDTKYQLDPPKWLSQGPRSCSAKIKGKANYSIDPWGDSTVFNLETKERTSFQRQPDILDNDLETKSPARSKYLFKTKETTKGCNELNIKLKHDTKYQLDQPKWLSQGPRSCSARIKESNHQVLTPKPDPQLQRGCLSEGKSNFQPERSKSTTFNFIFGKQTPKSENGKQISHKENIAPNGSKWPKSCEKTERDCIEDLPLPLQTMIFQQQQLKENKESEAEGMSLREALELHRPDFISNSQERVHKLELMAQHRKIKQVQVPPKTLQSPLSKLTPKVTSYRRKLFTVPLPLSNNLFKPTERVISEKEMQQRSKRIYNSLPEVKRKKEEEEKKMILLSNRMRAELFKKKLLNQVLQRNAA</sequence>
<evidence type="ECO:0000256" key="2">
    <source>
        <dbReference type="ARBA" id="ARBA00022490"/>
    </source>
</evidence>
<feature type="domain" description="ALMS motif" evidence="5">
    <location>
        <begin position="609"/>
        <end position="743"/>
    </location>
</feature>
<dbReference type="GO" id="GO:0005829">
    <property type="term" value="C:cytosol"/>
    <property type="evidence" value="ECO:0000318"/>
    <property type="project" value="GO_Central"/>
</dbReference>
<gene>
    <name evidence="8" type="primary">LOC108696120</name>
</gene>
<evidence type="ECO:0000313" key="7">
    <source>
        <dbReference type="Proteomes" id="UP000186698"/>
    </source>
</evidence>
<dbReference type="PANTHER" id="PTHR21553:SF24">
    <property type="entry name" value="(E2-INDEPENDENT) E3 UBIQUITIN-CONJUGATING ENZYME FATS"/>
    <property type="match status" value="1"/>
</dbReference>
<evidence type="ECO:0000313" key="8">
    <source>
        <dbReference type="RefSeq" id="XP_018080663.1"/>
    </source>
</evidence>
<protein>
    <submittedName>
        <fullName evidence="8">(E2-independent) E3 ubiquitin-conjugating enzyme FATS</fullName>
    </submittedName>
</protein>
<dbReference type="Bgee" id="108696120">
    <property type="expression patterns" value="Expressed in internal ear and 3 other cell types or tissues"/>
</dbReference>
<dbReference type="InterPro" id="IPR041179">
    <property type="entry name" value="C10orf90_N"/>
</dbReference>
<evidence type="ECO:0000256" key="4">
    <source>
        <dbReference type="SAM" id="MobiDB-lite"/>
    </source>
</evidence>
<comment type="subcellular location">
    <subcellularLocation>
        <location evidence="1">Cytoplasm</location>
        <location evidence="1">Cytoskeleton</location>
        <location evidence="1">Microtubule organizing center</location>
        <location evidence="1">Centrosome</location>
    </subcellularLocation>
</comment>
<dbReference type="GO" id="GO:0005813">
    <property type="term" value="C:centrosome"/>
    <property type="evidence" value="ECO:0000318"/>
    <property type="project" value="GO_Central"/>
</dbReference>
<evidence type="ECO:0000259" key="5">
    <source>
        <dbReference type="Pfam" id="PF15309"/>
    </source>
</evidence>
<reference evidence="8" key="1">
    <citation type="submission" date="2025-08" db="UniProtKB">
        <authorList>
            <consortium name="RefSeq"/>
        </authorList>
    </citation>
    <scope>IDENTIFICATION</scope>
    <source>
        <strain evidence="8">J_2021</strain>
        <tissue evidence="8">Erythrocytes</tissue>
    </source>
</reference>
<dbReference type="RefSeq" id="XP_018080663.1">
    <property type="nucleotide sequence ID" value="XM_018225174.2"/>
</dbReference>
<dbReference type="GO" id="GO:0046599">
    <property type="term" value="P:regulation of centriole replication"/>
    <property type="evidence" value="ECO:0000318"/>
    <property type="project" value="GO_Central"/>
</dbReference>
<feature type="region of interest" description="Disordered" evidence="4">
    <location>
        <begin position="80"/>
        <end position="113"/>
    </location>
</feature>
<proteinExistence type="predicted"/>
<name>A0A1L8FJ63_XENLA</name>
<dbReference type="Proteomes" id="UP000186698">
    <property type="component" value="Chromosome 7L"/>
</dbReference>
<evidence type="ECO:0000256" key="3">
    <source>
        <dbReference type="ARBA" id="ARBA00023212"/>
    </source>
</evidence>
<keyword evidence="2" id="KW-0963">Cytoplasm</keyword>
<dbReference type="OrthoDB" id="8899035at2759"/>
<dbReference type="CTD" id="108696120"/>
<keyword evidence="3" id="KW-0206">Cytoskeleton</keyword>
<dbReference type="PaxDb" id="8355-A0A1L8FJ63"/>
<evidence type="ECO:0000259" key="6">
    <source>
        <dbReference type="Pfam" id="PF17730"/>
    </source>
</evidence>
<dbReference type="PANTHER" id="PTHR21553">
    <property type="entry name" value="ALMS1-RELATED"/>
    <property type="match status" value="1"/>
</dbReference>
<dbReference type="GO" id="GO:0005814">
    <property type="term" value="C:centriole"/>
    <property type="evidence" value="ECO:0000318"/>
    <property type="project" value="GO_Central"/>
</dbReference>
<accession>A0A1L8FJ63</accession>
<evidence type="ECO:0000256" key="1">
    <source>
        <dbReference type="ARBA" id="ARBA00004300"/>
    </source>
</evidence>
<dbReference type="OMA" id="HEYWVTH"/>
<feature type="domain" description="Centrosomal protein C10orf90 N-terminal" evidence="6">
    <location>
        <begin position="76"/>
        <end position="306"/>
    </location>
</feature>
<dbReference type="Pfam" id="PF17730">
    <property type="entry name" value="Centro_C10orf90"/>
    <property type="match status" value="1"/>
</dbReference>
<dbReference type="AlphaFoldDB" id="A0A1L8FJ63"/>
<dbReference type="KEGG" id="xla:108696120"/>
<dbReference type="GO" id="GO:0008017">
    <property type="term" value="F:microtubule binding"/>
    <property type="evidence" value="ECO:0007669"/>
    <property type="project" value="TreeGrafter"/>
</dbReference>